<dbReference type="Proteomes" id="UP000260664">
    <property type="component" value="Unassembled WGS sequence"/>
</dbReference>
<comment type="caution">
    <text evidence="2">The sequence shown here is derived from an EMBL/GenBank/DDBJ whole genome shotgun (WGS) entry which is preliminary data.</text>
</comment>
<reference evidence="2 3" key="1">
    <citation type="submission" date="2018-08" db="EMBL/GenBank/DDBJ databases">
        <title>A genome reference for cultivated species of the human gut microbiota.</title>
        <authorList>
            <person name="Zou Y."/>
            <person name="Xue W."/>
            <person name="Luo G."/>
        </authorList>
    </citation>
    <scope>NUCLEOTIDE SEQUENCE [LARGE SCALE GENOMIC DNA]</scope>
    <source>
        <strain evidence="2 3">TM09-19AC</strain>
    </source>
</reference>
<dbReference type="AlphaFoldDB" id="A0A3E4F8M3"/>
<gene>
    <name evidence="2" type="ORF">DXD84_03510</name>
</gene>
<keyword evidence="1" id="KW-0472">Membrane</keyword>
<sequence>MRDMTKMEFLEGLRKALGNDLDRATVQENVNYYDGYISDEVSKGKTEEEVTAELGDPWVIAQTVIDAEEAKRGTGRNAGSSYTTANSGFSDPVYGDGGDYTREDYYDQNQGYQTHVHTFGFDTWWKKLLLVLGIIGIIVLVVSIVGGIISLLAPILIPLVIIMLIIRLIGRSGRRW</sequence>
<accession>A0A3E4F8M3</accession>
<feature type="transmembrane region" description="Helical" evidence="1">
    <location>
        <begin position="151"/>
        <end position="170"/>
    </location>
</feature>
<organism evidence="2 3">
    <name type="scientific">Dorea formicigenerans</name>
    <dbReference type="NCBI Taxonomy" id="39486"/>
    <lineage>
        <taxon>Bacteria</taxon>
        <taxon>Bacillati</taxon>
        <taxon>Bacillota</taxon>
        <taxon>Clostridia</taxon>
        <taxon>Lachnospirales</taxon>
        <taxon>Lachnospiraceae</taxon>
        <taxon>Dorea</taxon>
    </lineage>
</organism>
<dbReference type="EMBL" id="QSOI01000003">
    <property type="protein sequence ID" value="RGI85777.1"/>
    <property type="molecule type" value="Genomic_DNA"/>
</dbReference>
<dbReference type="Pfam" id="PF22564">
    <property type="entry name" value="HAAS"/>
    <property type="match status" value="1"/>
</dbReference>
<keyword evidence="1" id="KW-1133">Transmembrane helix</keyword>
<evidence type="ECO:0000313" key="3">
    <source>
        <dbReference type="Proteomes" id="UP000260664"/>
    </source>
</evidence>
<feature type="transmembrane region" description="Helical" evidence="1">
    <location>
        <begin position="128"/>
        <end position="145"/>
    </location>
</feature>
<protein>
    <submittedName>
        <fullName evidence="2">DUF1700 domain-containing protein</fullName>
    </submittedName>
</protein>
<name>A0A3E4F8M3_9FIRM</name>
<evidence type="ECO:0000313" key="2">
    <source>
        <dbReference type="EMBL" id="RGI85777.1"/>
    </source>
</evidence>
<evidence type="ECO:0000256" key="1">
    <source>
        <dbReference type="SAM" id="Phobius"/>
    </source>
</evidence>
<keyword evidence="1" id="KW-0812">Transmembrane</keyword>
<proteinExistence type="predicted"/>